<feature type="domain" description="Gnk2-homologous" evidence="19">
    <location>
        <begin position="171"/>
        <end position="278"/>
    </location>
</feature>
<feature type="transmembrane region" description="Helical" evidence="17">
    <location>
        <begin position="319"/>
        <end position="339"/>
    </location>
</feature>
<keyword evidence="13" id="KW-0325">Glycoprotein</keyword>
<comment type="catalytic activity">
    <reaction evidence="15">
        <text>L-threonyl-[protein] + ATP = O-phospho-L-threonyl-[protein] + ADP + H(+)</text>
        <dbReference type="Rhea" id="RHEA:46608"/>
        <dbReference type="Rhea" id="RHEA-COMP:11060"/>
        <dbReference type="Rhea" id="RHEA-COMP:11605"/>
        <dbReference type="ChEBI" id="CHEBI:15378"/>
        <dbReference type="ChEBI" id="CHEBI:30013"/>
        <dbReference type="ChEBI" id="CHEBI:30616"/>
        <dbReference type="ChEBI" id="CHEBI:61977"/>
        <dbReference type="ChEBI" id="CHEBI:456216"/>
    </reaction>
</comment>
<proteinExistence type="predicted"/>
<evidence type="ECO:0000256" key="1">
    <source>
        <dbReference type="ARBA" id="ARBA00004167"/>
    </source>
</evidence>
<dbReference type="FunFam" id="3.30.430.20:FF:000012">
    <property type="entry name" value="Cysteine-rich receptor-like protein kinase 25"/>
    <property type="match status" value="1"/>
</dbReference>
<dbReference type="InterPro" id="IPR011009">
    <property type="entry name" value="Kinase-like_dom_sf"/>
</dbReference>
<dbReference type="InterPro" id="IPR017441">
    <property type="entry name" value="Protein_kinase_ATP_BS"/>
</dbReference>
<dbReference type="SUPFAM" id="SSF56112">
    <property type="entry name" value="Protein kinase-like (PK-like)"/>
    <property type="match status" value="1"/>
</dbReference>
<keyword evidence="3" id="KW-0808">Transferase</keyword>
<dbReference type="FunFam" id="3.30.430.20:FF:000013">
    <property type="entry name" value="Cysteine-rich RLK (RECEPTOR-like protein kinase) 23"/>
    <property type="match status" value="1"/>
</dbReference>
<evidence type="ECO:0000256" key="3">
    <source>
        <dbReference type="ARBA" id="ARBA00022679"/>
    </source>
</evidence>
<evidence type="ECO:0000256" key="4">
    <source>
        <dbReference type="ARBA" id="ARBA00022692"/>
    </source>
</evidence>
<evidence type="ECO:0000256" key="6">
    <source>
        <dbReference type="ARBA" id="ARBA00022737"/>
    </source>
</evidence>
<reference evidence="20" key="1">
    <citation type="submission" date="2018-02" db="EMBL/GenBank/DDBJ databases">
        <authorList>
            <person name="Cohen D.B."/>
            <person name="Kent A.D."/>
        </authorList>
    </citation>
    <scope>NUCLEOTIDE SEQUENCE</scope>
</reference>
<gene>
    <name evidence="20" type="ORF">FSB_LOCUS11982</name>
</gene>
<dbReference type="Gene3D" id="3.30.200.20">
    <property type="entry name" value="Phosphorylase Kinase, domain 1"/>
    <property type="match status" value="1"/>
</dbReference>
<evidence type="ECO:0000259" key="18">
    <source>
        <dbReference type="PROSITE" id="PS50011"/>
    </source>
</evidence>
<dbReference type="GO" id="GO:0005524">
    <property type="term" value="F:ATP binding"/>
    <property type="evidence" value="ECO:0007669"/>
    <property type="project" value="UniProtKB-UniRule"/>
</dbReference>
<dbReference type="EMBL" id="OIVN01000689">
    <property type="protein sequence ID" value="SPC84100.1"/>
    <property type="molecule type" value="Genomic_DNA"/>
</dbReference>
<dbReference type="AlphaFoldDB" id="A0A2N9FAR7"/>
<feature type="binding site" evidence="16">
    <location>
        <position position="392"/>
    </location>
    <ligand>
        <name>ATP</name>
        <dbReference type="ChEBI" id="CHEBI:30616"/>
    </ligand>
</feature>
<dbReference type="Gene3D" id="3.30.430.20">
    <property type="entry name" value="Gnk2 domain, C-X8-C-X2-C motif"/>
    <property type="match status" value="2"/>
</dbReference>
<evidence type="ECO:0000256" key="10">
    <source>
        <dbReference type="ARBA" id="ARBA00022989"/>
    </source>
</evidence>
<comment type="subcellular location">
    <subcellularLocation>
        <location evidence="1">Membrane</location>
        <topology evidence="1">Single-pass membrane protein</topology>
    </subcellularLocation>
</comment>
<organism evidence="20">
    <name type="scientific">Fagus sylvatica</name>
    <name type="common">Beechnut</name>
    <dbReference type="NCBI Taxonomy" id="28930"/>
    <lineage>
        <taxon>Eukaryota</taxon>
        <taxon>Viridiplantae</taxon>
        <taxon>Streptophyta</taxon>
        <taxon>Embryophyta</taxon>
        <taxon>Tracheophyta</taxon>
        <taxon>Spermatophyta</taxon>
        <taxon>Magnoliopsida</taxon>
        <taxon>eudicotyledons</taxon>
        <taxon>Gunneridae</taxon>
        <taxon>Pentapetalae</taxon>
        <taxon>rosids</taxon>
        <taxon>fabids</taxon>
        <taxon>Fagales</taxon>
        <taxon>Fagaceae</taxon>
        <taxon>Fagus</taxon>
    </lineage>
</organism>
<dbReference type="InterPro" id="IPR038408">
    <property type="entry name" value="GNK2_sf"/>
</dbReference>
<name>A0A2N9FAR7_FAGSY</name>
<keyword evidence="8" id="KW-0418">Kinase</keyword>
<evidence type="ECO:0000256" key="15">
    <source>
        <dbReference type="ARBA" id="ARBA00047951"/>
    </source>
</evidence>
<dbReference type="GO" id="GO:0042742">
    <property type="term" value="P:defense response to bacterium"/>
    <property type="evidence" value="ECO:0007669"/>
    <property type="project" value="TreeGrafter"/>
</dbReference>
<keyword evidence="10 17" id="KW-1133">Transmembrane helix</keyword>
<sequence>MFGGHRVWGFLPGRVSLDYLTFGILAAVVALEIYWILVKLCADWCYCCCFLSFTSEALPNYRFHICSNKTTFTPNTTYQSNLNNVLSSLSSNATRESGFYNTSDGQNTGNAVYGIFLCRGDLNTDGCQDCVGTASKEIVQQYCPVEKEAVVWYDECMLRYSNRSIFSVMEDEPRKYFWNVLDITEPERFLQLAETTLSDLVPLAVNASGAKKFATKEVKFTELRTLYSLVQCTPDLSSFDCNRCLREAITNLPTCCSGKQGGRVLYPSCNIRYEVFPFYKIQAVDAPVPAPALTPILLPPPAPGSVTRQKRKSGISWKIIVAVVVPIAILVLLALSYFLTATESTTIESLQFDLATIQAATNKFSDDNKLGGGGFGEVYKGTLLNRQEIAVKRLSRSSGQGVEEFKNEILVVAKLQHRNLVRLLGFCLEGEEKLLIYEFLPNKTLDHFLFEYAMHGHFSVKSDVYSFGVLILEILSGNKISSLYQSDTGTKDLLSYAWKHWSNGTSLELLDPALRDSYSRNEVNQCIHIGLLCVQENPADRPTMASIILMLDSYSITLTAPQQPAVFLLSKTEPIIPTE</sequence>
<dbReference type="Gene3D" id="1.10.510.10">
    <property type="entry name" value="Transferase(Phosphotransferase) domain 1"/>
    <property type="match status" value="1"/>
</dbReference>
<evidence type="ECO:0000256" key="13">
    <source>
        <dbReference type="ARBA" id="ARBA00023180"/>
    </source>
</evidence>
<dbReference type="FunFam" id="3.30.200.20:FF:000727">
    <property type="entry name" value="Cysteine-rich RLK (RECEPTOR-like protein kinase) 23"/>
    <property type="match status" value="1"/>
</dbReference>
<dbReference type="GO" id="GO:0004674">
    <property type="term" value="F:protein serine/threonine kinase activity"/>
    <property type="evidence" value="ECO:0007669"/>
    <property type="project" value="UniProtKB-KW"/>
</dbReference>
<dbReference type="GO" id="GO:0005886">
    <property type="term" value="C:plasma membrane"/>
    <property type="evidence" value="ECO:0007669"/>
    <property type="project" value="TreeGrafter"/>
</dbReference>
<dbReference type="PROSITE" id="PS51473">
    <property type="entry name" value="GNK2"/>
    <property type="match status" value="2"/>
</dbReference>
<dbReference type="PROSITE" id="PS50011">
    <property type="entry name" value="PROTEIN_KINASE_DOM"/>
    <property type="match status" value="1"/>
</dbReference>
<keyword evidence="5" id="KW-0732">Signal</keyword>
<evidence type="ECO:0000256" key="14">
    <source>
        <dbReference type="ARBA" id="ARBA00047558"/>
    </source>
</evidence>
<feature type="domain" description="Gnk2-homologous" evidence="19">
    <location>
        <begin position="60"/>
        <end position="165"/>
    </location>
</feature>
<protein>
    <recommendedName>
        <fullName evidence="21">Cysteine-rich receptor-like protein kinase 25</fullName>
    </recommendedName>
</protein>
<keyword evidence="11 17" id="KW-0472">Membrane</keyword>
<accession>A0A2N9FAR7</accession>
<evidence type="ECO:0000313" key="20">
    <source>
        <dbReference type="EMBL" id="SPC84100.1"/>
    </source>
</evidence>
<evidence type="ECO:0000259" key="19">
    <source>
        <dbReference type="PROSITE" id="PS51473"/>
    </source>
</evidence>
<dbReference type="Pfam" id="PF07714">
    <property type="entry name" value="PK_Tyr_Ser-Thr"/>
    <property type="match status" value="2"/>
</dbReference>
<evidence type="ECO:0000256" key="12">
    <source>
        <dbReference type="ARBA" id="ARBA00023170"/>
    </source>
</evidence>
<evidence type="ECO:0000256" key="2">
    <source>
        <dbReference type="ARBA" id="ARBA00022527"/>
    </source>
</evidence>
<dbReference type="CDD" id="cd23509">
    <property type="entry name" value="Gnk2-like"/>
    <property type="match status" value="2"/>
</dbReference>
<dbReference type="PROSITE" id="PS00107">
    <property type="entry name" value="PROTEIN_KINASE_ATP"/>
    <property type="match status" value="1"/>
</dbReference>
<keyword evidence="4 17" id="KW-0812">Transmembrane</keyword>
<keyword evidence="2" id="KW-0723">Serine/threonine-protein kinase</keyword>
<dbReference type="InterPro" id="IPR000719">
    <property type="entry name" value="Prot_kinase_dom"/>
</dbReference>
<evidence type="ECO:0000256" key="8">
    <source>
        <dbReference type="ARBA" id="ARBA00022777"/>
    </source>
</evidence>
<keyword evidence="7 16" id="KW-0547">Nucleotide-binding</keyword>
<dbReference type="InterPro" id="IPR001245">
    <property type="entry name" value="Ser-Thr/Tyr_kinase_cat_dom"/>
</dbReference>
<feature type="transmembrane region" description="Helical" evidence="17">
    <location>
        <begin position="20"/>
        <end position="37"/>
    </location>
</feature>
<evidence type="ECO:0000256" key="11">
    <source>
        <dbReference type="ARBA" id="ARBA00023136"/>
    </source>
</evidence>
<comment type="catalytic activity">
    <reaction evidence="14">
        <text>L-seryl-[protein] + ATP = O-phospho-L-seryl-[protein] + ADP + H(+)</text>
        <dbReference type="Rhea" id="RHEA:17989"/>
        <dbReference type="Rhea" id="RHEA-COMP:9863"/>
        <dbReference type="Rhea" id="RHEA-COMP:11604"/>
        <dbReference type="ChEBI" id="CHEBI:15378"/>
        <dbReference type="ChEBI" id="CHEBI:29999"/>
        <dbReference type="ChEBI" id="CHEBI:30616"/>
        <dbReference type="ChEBI" id="CHEBI:83421"/>
        <dbReference type="ChEBI" id="CHEBI:456216"/>
    </reaction>
</comment>
<dbReference type="InterPro" id="IPR002902">
    <property type="entry name" value="GNK2"/>
</dbReference>
<dbReference type="PANTHER" id="PTHR27002:SF1096">
    <property type="entry name" value="GNK2-HOMOLOGOUS DOMAIN-CONTAINING PROTEIN"/>
    <property type="match status" value="1"/>
</dbReference>
<keyword evidence="6" id="KW-0677">Repeat</keyword>
<dbReference type="Pfam" id="PF01657">
    <property type="entry name" value="Stress-antifung"/>
    <property type="match status" value="2"/>
</dbReference>
<dbReference type="PANTHER" id="PTHR27002">
    <property type="entry name" value="RECEPTOR-LIKE SERINE/THREONINE-PROTEIN KINASE SD1-8"/>
    <property type="match status" value="1"/>
</dbReference>
<evidence type="ECO:0000256" key="7">
    <source>
        <dbReference type="ARBA" id="ARBA00022741"/>
    </source>
</evidence>
<evidence type="ECO:0000256" key="17">
    <source>
        <dbReference type="SAM" id="Phobius"/>
    </source>
</evidence>
<evidence type="ECO:0008006" key="21">
    <source>
        <dbReference type="Google" id="ProtNLM"/>
    </source>
</evidence>
<keyword evidence="12" id="KW-0675">Receptor</keyword>
<evidence type="ECO:0000256" key="5">
    <source>
        <dbReference type="ARBA" id="ARBA00022729"/>
    </source>
</evidence>
<feature type="domain" description="Protein kinase" evidence="18">
    <location>
        <begin position="364"/>
        <end position="579"/>
    </location>
</feature>
<keyword evidence="9 16" id="KW-0067">ATP-binding</keyword>
<evidence type="ECO:0000256" key="9">
    <source>
        <dbReference type="ARBA" id="ARBA00022840"/>
    </source>
</evidence>
<evidence type="ECO:0000256" key="16">
    <source>
        <dbReference type="PROSITE-ProRule" id="PRU10141"/>
    </source>
</evidence>